<gene>
    <name evidence="15" type="ORF">PG996_011699</name>
</gene>
<keyword evidence="5" id="KW-0999">Mitochondrion inner membrane</keyword>
<feature type="domain" description="AAA+ ATPase" evidence="13">
    <location>
        <begin position="244"/>
        <end position="385"/>
    </location>
</feature>
<dbReference type="SMART" id="SM01024">
    <property type="entry name" value="BCS1_N"/>
    <property type="match status" value="1"/>
</dbReference>
<accession>A0ABR1UFT1</accession>
<evidence type="ECO:0000256" key="11">
    <source>
        <dbReference type="ARBA" id="ARBA00048778"/>
    </source>
</evidence>
<feature type="compositionally biased region" description="Low complexity" evidence="12">
    <location>
        <begin position="394"/>
        <end position="407"/>
    </location>
</feature>
<dbReference type="SUPFAM" id="SSF52540">
    <property type="entry name" value="P-loop containing nucleoside triphosphate hydrolases"/>
    <property type="match status" value="1"/>
</dbReference>
<dbReference type="InterPro" id="IPR057495">
    <property type="entry name" value="AAA_lid_BCS1"/>
</dbReference>
<keyword evidence="3" id="KW-0812">Transmembrane</keyword>
<keyword evidence="10" id="KW-0472">Membrane</keyword>
<keyword evidence="8" id="KW-1133">Transmembrane helix</keyword>
<name>A0ABR1UFT1_9PEZI</name>
<evidence type="ECO:0000313" key="15">
    <source>
        <dbReference type="EMBL" id="KAK8057762.1"/>
    </source>
</evidence>
<keyword evidence="4" id="KW-0547">Nucleotide-binding</keyword>
<sequence>MNSFLAGYLGHGLDLPLFRFLDQFSRRTQAALFTAATVGGTLYNSWYLIPTLYQPLVQLLVGPLTSTVSIYASDMLTHDVLDWVTHNVMIPRQPRVLHAHTPRNNDNMLPMHHIHPKARPPPPGPAKPRVVYQPSLNNTWFFCGRRPFFPKVSRISLLCLGRSVDPIKRFLEQCRRYGQERQRSHVSVHALSLADGSWKQQYKPKRALNTIHLDEQAKTQFLADLEAYLDPLTQQFYGDLAIPYQRGYMFWGPPGTGKTSFAIAVAGFLDMPLYVLPLPNIANDAQLQRVFASIEPRCLVLLEDVDSARIRRDGKAGDDNNKYQQQQQGGAVHGPTLSGLLNVLDGVAAVQNRVVIMTANQPDTLDPALVRPGRVARQMFLRILAPRVLNRLHPSSSSSSSSSPPSSQDVRSLRTAAAAAGDEERNASRDEGGEEGSDEMQRLAAEFAARIPLDTLTPAQLQEFLLGRRFDRQRALDDIAELVLSSCTRTIGKAETGNDA</sequence>
<keyword evidence="7" id="KW-0067">ATP-binding</keyword>
<feature type="compositionally biased region" description="Basic and acidic residues" evidence="12">
    <location>
        <begin position="422"/>
        <end position="431"/>
    </location>
</feature>
<evidence type="ECO:0000259" key="13">
    <source>
        <dbReference type="SMART" id="SM00382"/>
    </source>
</evidence>
<organism evidence="15 16">
    <name type="scientific">Apiospora saccharicola</name>
    <dbReference type="NCBI Taxonomy" id="335842"/>
    <lineage>
        <taxon>Eukaryota</taxon>
        <taxon>Fungi</taxon>
        <taxon>Dikarya</taxon>
        <taxon>Ascomycota</taxon>
        <taxon>Pezizomycotina</taxon>
        <taxon>Sordariomycetes</taxon>
        <taxon>Xylariomycetidae</taxon>
        <taxon>Amphisphaeriales</taxon>
        <taxon>Apiosporaceae</taxon>
        <taxon>Apiospora</taxon>
    </lineage>
</organism>
<evidence type="ECO:0000256" key="2">
    <source>
        <dbReference type="ARBA" id="ARBA00007448"/>
    </source>
</evidence>
<feature type="domain" description="BCS1 N-terminal" evidence="14">
    <location>
        <begin position="36"/>
        <end position="211"/>
    </location>
</feature>
<comment type="catalytic activity">
    <reaction evidence="11">
        <text>ATP + H2O = ADP + phosphate + H(+)</text>
        <dbReference type="Rhea" id="RHEA:13065"/>
        <dbReference type="ChEBI" id="CHEBI:15377"/>
        <dbReference type="ChEBI" id="CHEBI:15378"/>
        <dbReference type="ChEBI" id="CHEBI:30616"/>
        <dbReference type="ChEBI" id="CHEBI:43474"/>
        <dbReference type="ChEBI" id="CHEBI:456216"/>
    </reaction>
    <physiologicalReaction direction="left-to-right" evidence="11">
        <dbReference type="Rhea" id="RHEA:13066"/>
    </physiologicalReaction>
</comment>
<dbReference type="InterPro" id="IPR003959">
    <property type="entry name" value="ATPase_AAA_core"/>
</dbReference>
<comment type="similarity">
    <text evidence="2">Belongs to the AAA ATPase family. BCS1 subfamily.</text>
</comment>
<dbReference type="PANTHER" id="PTHR23070">
    <property type="entry name" value="BCS1 AAA-TYPE ATPASE"/>
    <property type="match status" value="1"/>
</dbReference>
<evidence type="ECO:0000256" key="9">
    <source>
        <dbReference type="ARBA" id="ARBA00023128"/>
    </source>
</evidence>
<proteinExistence type="inferred from homology"/>
<keyword evidence="9" id="KW-0496">Mitochondrion</keyword>
<evidence type="ECO:0000313" key="16">
    <source>
        <dbReference type="Proteomes" id="UP001446871"/>
    </source>
</evidence>
<evidence type="ECO:0000256" key="6">
    <source>
        <dbReference type="ARBA" id="ARBA00022801"/>
    </source>
</evidence>
<evidence type="ECO:0000256" key="5">
    <source>
        <dbReference type="ARBA" id="ARBA00022792"/>
    </source>
</evidence>
<feature type="region of interest" description="Disordered" evidence="12">
    <location>
        <begin position="392"/>
        <end position="439"/>
    </location>
</feature>
<dbReference type="InterPro" id="IPR014851">
    <property type="entry name" value="BCS1_N"/>
</dbReference>
<evidence type="ECO:0000256" key="1">
    <source>
        <dbReference type="ARBA" id="ARBA00004434"/>
    </source>
</evidence>
<feature type="compositionally biased region" description="Basic and acidic residues" evidence="12">
    <location>
        <begin position="312"/>
        <end position="321"/>
    </location>
</feature>
<evidence type="ECO:0000256" key="8">
    <source>
        <dbReference type="ARBA" id="ARBA00022989"/>
    </source>
</evidence>
<dbReference type="Pfam" id="PF08740">
    <property type="entry name" value="BCS1_N"/>
    <property type="match status" value="1"/>
</dbReference>
<feature type="region of interest" description="Disordered" evidence="12">
    <location>
        <begin position="312"/>
        <end position="331"/>
    </location>
</feature>
<dbReference type="SMART" id="SM00382">
    <property type="entry name" value="AAA"/>
    <property type="match status" value="1"/>
</dbReference>
<dbReference type="InterPro" id="IPR003593">
    <property type="entry name" value="AAA+_ATPase"/>
</dbReference>
<evidence type="ECO:0000256" key="3">
    <source>
        <dbReference type="ARBA" id="ARBA00022692"/>
    </source>
</evidence>
<protein>
    <submittedName>
        <fullName evidence="15">Uncharacterized protein</fullName>
    </submittedName>
</protein>
<keyword evidence="6" id="KW-0378">Hydrolase</keyword>
<comment type="caution">
    <text evidence="15">The sequence shown here is derived from an EMBL/GenBank/DDBJ whole genome shotgun (WGS) entry which is preliminary data.</text>
</comment>
<keyword evidence="16" id="KW-1185">Reference proteome</keyword>
<reference evidence="15 16" key="1">
    <citation type="submission" date="2023-01" db="EMBL/GenBank/DDBJ databases">
        <title>Analysis of 21 Apiospora genomes using comparative genomics revels a genus with tremendous synthesis potential of carbohydrate active enzymes and secondary metabolites.</title>
        <authorList>
            <person name="Sorensen T."/>
        </authorList>
    </citation>
    <scope>NUCLEOTIDE SEQUENCE [LARGE SCALE GENOMIC DNA]</scope>
    <source>
        <strain evidence="15 16">CBS 83171</strain>
    </source>
</reference>
<evidence type="ECO:0000259" key="14">
    <source>
        <dbReference type="SMART" id="SM01024"/>
    </source>
</evidence>
<dbReference type="InterPro" id="IPR027417">
    <property type="entry name" value="P-loop_NTPase"/>
</dbReference>
<evidence type="ECO:0000256" key="10">
    <source>
        <dbReference type="ARBA" id="ARBA00023136"/>
    </source>
</evidence>
<evidence type="ECO:0000256" key="12">
    <source>
        <dbReference type="SAM" id="MobiDB-lite"/>
    </source>
</evidence>
<dbReference type="InterPro" id="IPR050747">
    <property type="entry name" value="Mitochondrial_chaperone_BCS1"/>
</dbReference>
<comment type="subcellular location">
    <subcellularLocation>
        <location evidence="1">Mitochondrion inner membrane</location>
        <topology evidence="1">Single-pass membrane protein</topology>
    </subcellularLocation>
</comment>
<dbReference type="Gene3D" id="3.40.50.300">
    <property type="entry name" value="P-loop containing nucleotide triphosphate hydrolases"/>
    <property type="match status" value="1"/>
</dbReference>
<evidence type="ECO:0000256" key="4">
    <source>
        <dbReference type="ARBA" id="ARBA00022741"/>
    </source>
</evidence>
<dbReference type="Pfam" id="PF00004">
    <property type="entry name" value="AAA"/>
    <property type="match status" value="1"/>
</dbReference>
<dbReference type="EMBL" id="JAQQWM010000007">
    <property type="protein sequence ID" value="KAK8057762.1"/>
    <property type="molecule type" value="Genomic_DNA"/>
</dbReference>
<dbReference type="Pfam" id="PF25426">
    <property type="entry name" value="AAA_lid_BCS1"/>
    <property type="match status" value="1"/>
</dbReference>
<dbReference type="Proteomes" id="UP001446871">
    <property type="component" value="Unassembled WGS sequence"/>
</dbReference>
<evidence type="ECO:0000256" key="7">
    <source>
        <dbReference type="ARBA" id="ARBA00022840"/>
    </source>
</evidence>